<evidence type="ECO:0000256" key="2">
    <source>
        <dbReference type="ARBA" id="ARBA00022525"/>
    </source>
</evidence>
<feature type="chain" id="PRO_5005515503" evidence="6">
    <location>
        <begin position="20"/>
        <end position="73"/>
    </location>
</feature>
<feature type="domain" description="Invertebrate defensins family profile" evidence="7">
    <location>
        <begin position="36"/>
        <end position="72"/>
    </location>
</feature>
<dbReference type="InterPro" id="IPR002061">
    <property type="entry name" value="Scorpion_toxinL/defensin"/>
</dbReference>
<accession>A0A0K8R2R8</accession>
<keyword evidence="3" id="KW-0929">Antimicrobial</keyword>
<dbReference type="GO" id="GO:0005576">
    <property type="term" value="C:extracellular region"/>
    <property type="evidence" value="ECO:0007669"/>
    <property type="project" value="UniProtKB-SubCell"/>
</dbReference>
<reference evidence="8" key="1">
    <citation type="submission" date="2012-12" db="EMBL/GenBank/DDBJ databases">
        <title>Identification and characterization of a phenylalanine ammonia-lyase gene family in Isatis indigotica Fort.</title>
        <authorList>
            <person name="Liu Q."/>
            <person name="Chen J."/>
            <person name="Zhou X."/>
            <person name="Di P."/>
            <person name="Xiao Y."/>
            <person name="Xuan H."/>
            <person name="Zhang L."/>
            <person name="Chen W."/>
        </authorList>
    </citation>
    <scope>NUCLEOTIDE SEQUENCE</scope>
    <source>
        <tissue evidence="8">Salivary gland</tissue>
    </source>
</reference>
<evidence type="ECO:0000256" key="3">
    <source>
        <dbReference type="ARBA" id="ARBA00022529"/>
    </source>
</evidence>
<proteinExistence type="evidence at transcript level"/>
<organism evidence="8">
    <name type="scientific">Ixodes ricinus</name>
    <name type="common">Common tick</name>
    <name type="synonym">Acarus ricinus</name>
    <dbReference type="NCBI Taxonomy" id="34613"/>
    <lineage>
        <taxon>Eukaryota</taxon>
        <taxon>Metazoa</taxon>
        <taxon>Ecdysozoa</taxon>
        <taxon>Arthropoda</taxon>
        <taxon>Chelicerata</taxon>
        <taxon>Arachnida</taxon>
        <taxon>Acari</taxon>
        <taxon>Parasitiformes</taxon>
        <taxon>Ixodida</taxon>
        <taxon>Ixodoidea</taxon>
        <taxon>Ixodidae</taxon>
        <taxon>Ixodinae</taxon>
        <taxon>Ixodes</taxon>
    </lineage>
</organism>
<dbReference type="AlphaFoldDB" id="A0A0K8R2R8"/>
<dbReference type="GO" id="GO:0019871">
    <property type="term" value="F:sodium channel inhibitor activity"/>
    <property type="evidence" value="ECO:0007669"/>
    <property type="project" value="InterPro"/>
</dbReference>
<dbReference type="SUPFAM" id="SSF57095">
    <property type="entry name" value="Scorpion toxin-like"/>
    <property type="match status" value="1"/>
</dbReference>
<protein>
    <submittedName>
        <fullName evidence="8">Putative defensin</fullName>
    </submittedName>
</protein>
<dbReference type="Pfam" id="PF00537">
    <property type="entry name" value="Toxin_3"/>
    <property type="match status" value="1"/>
</dbReference>
<evidence type="ECO:0000256" key="5">
    <source>
        <dbReference type="ARBA" id="ARBA00023157"/>
    </source>
</evidence>
<keyword evidence="2" id="KW-0964">Secreted</keyword>
<sequence length="73" mass="8339">MKVWLVAALIISALGCLGAFPAEGNNELVHHRVRRGYFCPYNGYCDHHCRKKLRWRGGYCGGRWKLTCICVRG</sequence>
<keyword evidence="4" id="KW-0044">Antibiotic</keyword>
<evidence type="ECO:0000313" key="8">
    <source>
        <dbReference type="EMBL" id="JAA65352.1"/>
    </source>
</evidence>
<feature type="signal peptide" evidence="6">
    <location>
        <begin position="1"/>
        <end position="19"/>
    </location>
</feature>
<comment type="subcellular location">
    <subcellularLocation>
        <location evidence="1">Secreted</location>
    </subcellularLocation>
</comment>
<keyword evidence="6" id="KW-0732">Signal</keyword>
<evidence type="ECO:0000259" key="7">
    <source>
        <dbReference type="PROSITE" id="PS51378"/>
    </source>
</evidence>
<dbReference type="InterPro" id="IPR036574">
    <property type="entry name" value="Scorpion_toxin-like_sf"/>
</dbReference>
<evidence type="ECO:0000256" key="6">
    <source>
        <dbReference type="SAM" id="SignalP"/>
    </source>
</evidence>
<keyword evidence="5" id="KW-1015">Disulfide bond</keyword>
<name>A0A0K8R2R8_IXORI</name>
<dbReference type="PROSITE" id="PS51257">
    <property type="entry name" value="PROKAR_LIPOPROTEIN"/>
    <property type="match status" value="1"/>
</dbReference>
<dbReference type="PROSITE" id="PS51378">
    <property type="entry name" value="INVERT_DEFENSINS"/>
    <property type="match status" value="1"/>
</dbReference>
<dbReference type="GO" id="GO:0042742">
    <property type="term" value="P:defense response to bacterium"/>
    <property type="evidence" value="ECO:0007669"/>
    <property type="project" value="UniProtKB-KW"/>
</dbReference>
<evidence type="ECO:0000256" key="1">
    <source>
        <dbReference type="ARBA" id="ARBA00004613"/>
    </source>
</evidence>
<dbReference type="InterPro" id="IPR001542">
    <property type="entry name" value="Defensin_invertebrate/fungal"/>
</dbReference>
<dbReference type="EMBL" id="GADI01008456">
    <property type="protein sequence ID" value="JAA65352.1"/>
    <property type="molecule type" value="mRNA"/>
</dbReference>
<evidence type="ECO:0000256" key="4">
    <source>
        <dbReference type="ARBA" id="ARBA00023022"/>
    </source>
</evidence>